<comment type="caution">
    <text evidence="1">The sequence shown here is derived from an EMBL/GenBank/DDBJ whole genome shotgun (WGS) entry which is preliminary data.</text>
</comment>
<evidence type="ECO:0000313" key="2">
    <source>
        <dbReference type="Proteomes" id="UP001495910"/>
    </source>
</evidence>
<reference evidence="1 2" key="1">
    <citation type="submission" date="2024-02" db="EMBL/GenBank/DDBJ databases">
        <title>Draft genome sequence of Collimonas sp. strain H4R21, an effective mineral-weathering bacterial strain isolated from the beech rhizosphere.</title>
        <authorList>
            <person name="Morin E."/>
            <person name="Uroz S."/>
            <person name="Leveau J.H.J."/>
            <person name="Kumar R."/>
            <person name="Rey M.W."/>
            <person name="Pham J."/>
        </authorList>
    </citation>
    <scope>NUCLEOTIDE SEQUENCE [LARGE SCALE GENOMIC DNA]</scope>
    <source>
        <strain evidence="1 2">H4R21</strain>
    </source>
</reference>
<sequence>MKRGKSMPAAVDLGPGCRDAIRTLEETGNLRSTAANNVLPSVAMNGVVTLATDRLIHRTGKRQDEAWFAPSTFMMVLP</sequence>
<dbReference type="Proteomes" id="UP001495910">
    <property type="component" value="Unassembled WGS sequence"/>
</dbReference>
<dbReference type="RefSeq" id="WP_342830133.1">
    <property type="nucleotide sequence ID" value="NZ_JBANDC010000010.1"/>
</dbReference>
<dbReference type="EMBL" id="JBANDC010000010">
    <property type="protein sequence ID" value="MEM4988807.1"/>
    <property type="molecule type" value="Genomic_DNA"/>
</dbReference>
<proteinExistence type="predicted"/>
<name>A0ABU9PY00_9BURK</name>
<evidence type="ECO:0000313" key="1">
    <source>
        <dbReference type="EMBL" id="MEM4988807.1"/>
    </source>
</evidence>
<gene>
    <name evidence="1" type="ORF">V8G57_15545</name>
</gene>
<keyword evidence="2" id="KW-1185">Reference proteome</keyword>
<organism evidence="1 2">
    <name type="scientific">Collimonas rhizosphaerae</name>
    <dbReference type="NCBI Taxonomy" id="3126357"/>
    <lineage>
        <taxon>Bacteria</taxon>
        <taxon>Pseudomonadati</taxon>
        <taxon>Pseudomonadota</taxon>
        <taxon>Betaproteobacteria</taxon>
        <taxon>Burkholderiales</taxon>
        <taxon>Oxalobacteraceae</taxon>
        <taxon>Collimonas</taxon>
    </lineage>
</organism>
<accession>A0ABU9PY00</accession>
<protein>
    <submittedName>
        <fullName evidence="1">Uncharacterized protein</fullName>
    </submittedName>
</protein>